<name>A0A8H3DLA6_9AGAM</name>
<dbReference type="Proteomes" id="UP000663853">
    <property type="component" value="Unassembled WGS sequence"/>
</dbReference>
<evidence type="ECO:0000256" key="4">
    <source>
        <dbReference type="PROSITE-ProRule" id="PRU01161"/>
    </source>
</evidence>
<dbReference type="SUPFAM" id="SSF52151">
    <property type="entry name" value="FabD/lysophospholipase-like"/>
    <property type="match status" value="1"/>
</dbReference>
<dbReference type="GO" id="GO:0016042">
    <property type="term" value="P:lipid catabolic process"/>
    <property type="evidence" value="ECO:0007669"/>
    <property type="project" value="UniProtKB-UniRule"/>
</dbReference>
<dbReference type="GO" id="GO:0047499">
    <property type="term" value="F:calcium-independent phospholipase A2 activity"/>
    <property type="evidence" value="ECO:0007669"/>
    <property type="project" value="TreeGrafter"/>
</dbReference>
<feature type="short sequence motif" description="DGA/G" evidence="4">
    <location>
        <begin position="170"/>
        <end position="172"/>
    </location>
</feature>
<feature type="active site" description="Proton acceptor" evidence="4">
    <location>
        <position position="170"/>
    </location>
</feature>
<keyword evidence="1 4" id="KW-0378">Hydrolase</keyword>
<dbReference type="PANTHER" id="PTHR24185">
    <property type="entry name" value="CALCIUM-INDEPENDENT PHOSPHOLIPASE A2-GAMMA"/>
    <property type="match status" value="1"/>
</dbReference>
<feature type="active site" description="Nucleophile" evidence="4">
    <location>
        <position position="6"/>
    </location>
</feature>
<evidence type="ECO:0000256" key="1">
    <source>
        <dbReference type="ARBA" id="ARBA00022801"/>
    </source>
</evidence>
<evidence type="ECO:0000313" key="7">
    <source>
        <dbReference type="Proteomes" id="UP000663853"/>
    </source>
</evidence>
<dbReference type="InterPro" id="IPR002641">
    <property type="entry name" value="PNPLA_dom"/>
</dbReference>
<dbReference type="EMBL" id="CAJMXA010003954">
    <property type="protein sequence ID" value="CAE6528714.1"/>
    <property type="molecule type" value="Genomic_DNA"/>
</dbReference>
<comment type="caution">
    <text evidence="6">The sequence shown here is derived from an EMBL/GenBank/DDBJ whole genome shotgun (WGS) entry which is preliminary data.</text>
</comment>
<evidence type="ECO:0000256" key="3">
    <source>
        <dbReference type="ARBA" id="ARBA00023098"/>
    </source>
</evidence>
<proteinExistence type="predicted"/>
<evidence type="ECO:0000256" key="2">
    <source>
        <dbReference type="ARBA" id="ARBA00022963"/>
    </source>
</evidence>
<accession>A0A8H3DLA6</accession>
<keyword evidence="2 4" id="KW-0442">Lipid degradation</keyword>
<dbReference type="InterPro" id="IPR016035">
    <property type="entry name" value="Acyl_Trfase/lysoPLipase"/>
</dbReference>
<organism evidence="6 7">
    <name type="scientific">Rhizoctonia solani</name>
    <dbReference type="NCBI Taxonomy" id="456999"/>
    <lineage>
        <taxon>Eukaryota</taxon>
        <taxon>Fungi</taxon>
        <taxon>Dikarya</taxon>
        <taxon>Basidiomycota</taxon>
        <taxon>Agaricomycotina</taxon>
        <taxon>Agaricomycetes</taxon>
        <taxon>Cantharellales</taxon>
        <taxon>Ceratobasidiaceae</taxon>
        <taxon>Rhizoctonia</taxon>
    </lineage>
</organism>
<feature type="domain" description="PNPLA" evidence="5">
    <location>
        <begin position="1"/>
        <end position="183"/>
    </location>
</feature>
<dbReference type="Gene3D" id="3.40.1090.10">
    <property type="entry name" value="Cytosolic phospholipase A2 catalytic domain"/>
    <property type="match status" value="1"/>
</dbReference>
<dbReference type="GO" id="GO:0016020">
    <property type="term" value="C:membrane"/>
    <property type="evidence" value="ECO:0007669"/>
    <property type="project" value="TreeGrafter"/>
</dbReference>
<reference evidence="6" key="1">
    <citation type="submission" date="2021-01" db="EMBL/GenBank/DDBJ databases">
        <authorList>
            <person name="Kaushik A."/>
        </authorList>
    </citation>
    <scope>NUCLEOTIDE SEQUENCE</scope>
    <source>
        <strain evidence="6">AG6-10EEA</strain>
    </source>
</reference>
<gene>
    <name evidence="6" type="ORF">RDB_LOCUS164157</name>
</gene>
<comment type="caution">
    <text evidence="4">Lacks conserved residue(s) required for the propagation of feature annotation.</text>
</comment>
<sequence>MICGTSTGGLIAIMLGRLRMSIDDAIDAYAELSEKIFGRTQWFWLLREGMYSAQALEQAVISMVEKHSVTQGSEAEPSGPKLTEEIGRKAMMRGDNPDGNKCKVFVCTVNSANVKAESNIRTYPVGQNELYDFAIWEAARATSAAPHYFKQMVVERRPDINRHFKAFYIDGGLRFNNPIQQLLQEAGNVFPSDRRVGLILSLGTGIRNPIQFHRAGLIPIPKLQWYRVSKLHQKIALNCEHKHQNVEKKFESRPNIYFRFNVDQGMADIGLEEWKMLGQIEKNTEEYTRKGEPNKQINDAVDSFLAGDPITQLTIREISRL</sequence>
<keyword evidence="3 4" id="KW-0443">Lipid metabolism</keyword>
<dbReference type="PROSITE" id="PS51635">
    <property type="entry name" value="PNPLA"/>
    <property type="match status" value="1"/>
</dbReference>
<dbReference type="Pfam" id="PF01734">
    <property type="entry name" value="Patatin"/>
    <property type="match status" value="1"/>
</dbReference>
<protein>
    <recommendedName>
        <fullName evidence="5">PNPLA domain-containing protein</fullName>
    </recommendedName>
</protein>
<dbReference type="GO" id="GO:0046486">
    <property type="term" value="P:glycerolipid metabolic process"/>
    <property type="evidence" value="ECO:0007669"/>
    <property type="project" value="UniProtKB-ARBA"/>
</dbReference>
<evidence type="ECO:0000259" key="5">
    <source>
        <dbReference type="PROSITE" id="PS51635"/>
    </source>
</evidence>
<evidence type="ECO:0000313" key="6">
    <source>
        <dbReference type="EMBL" id="CAE6528714.1"/>
    </source>
</evidence>
<dbReference type="GO" id="GO:0019369">
    <property type="term" value="P:arachidonate metabolic process"/>
    <property type="evidence" value="ECO:0007669"/>
    <property type="project" value="TreeGrafter"/>
</dbReference>
<dbReference type="PANTHER" id="PTHR24185:SF1">
    <property type="entry name" value="CALCIUM-INDEPENDENT PHOSPHOLIPASE A2-GAMMA"/>
    <property type="match status" value="1"/>
</dbReference>
<feature type="short sequence motif" description="GXSXG" evidence="4">
    <location>
        <begin position="4"/>
        <end position="8"/>
    </location>
</feature>
<dbReference type="AlphaFoldDB" id="A0A8H3DLA6"/>